<protein>
    <submittedName>
        <fullName evidence="2">Uncharacterized protein</fullName>
    </submittedName>
</protein>
<name>A0AA39LNJ4_9BILA</name>
<gene>
    <name evidence="2" type="ORF">QR680_016996</name>
</gene>
<sequence length="24" mass="2935">MQQDADEWIPKNKGHDYDEEARKM</sequence>
<dbReference type="AlphaFoldDB" id="A0AA39LNJ4"/>
<keyword evidence="3" id="KW-1185">Reference proteome</keyword>
<proteinExistence type="predicted"/>
<evidence type="ECO:0000256" key="1">
    <source>
        <dbReference type="SAM" id="MobiDB-lite"/>
    </source>
</evidence>
<reference evidence="2" key="1">
    <citation type="submission" date="2023-06" db="EMBL/GenBank/DDBJ databases">
        <title>Genomic analysis of the entomopathogenic nematode Steinernema hermaphroditum.</title>
        <authorList>
            <person name="Schwarz E.M."/>
            <person name="Heppert J.K."/>
            <person name="Baniya A."/>
            <person name="Schwartz H.T."/>
            <person name="Tan C.-H."/>
            <person name="Antoshechkin I."/>
            <person name="Sternberg P.W."/>
            <person name="Goodrich-Blair H."/>
            <person name="Dillman A.R."/>
        </authorList>
    </citation>
    <scope>NUCLEOTIDE SEQUENCE</scope>
    <source>
        <strain evidence="2">PS9179</strain>
        <tissue evidence="2">Whole animal</tissue>
    </source>
</reference>
<feature type="region of interest" description="Disordered" evidence="1">
    <location>
        <begin position="1"/>
        <end position="24"/>
    </location>
</feature>
<organism evidence="2 3">
    <name type="scientific">Steinernema hermaphroditum</name>
    <dbReference type="NCBI Taxonomy" id="289476"/>
    <lineage>
        <taxon>Eukaryota</taxon>
        <taxon>Metazoa</taxon>
        <taxon>Ecdysozoa</taxon>
        <taxon>Nematoda</taxon>
        <taxon>Chromadorea</taxon>
        <taxon>Rhabditida</taxon>
        <taxon>Tylenchina</taxon>
        <taxon>Panagrolaimomorpha</taxon>
        <taxon>Strongyloidoidea</taxon>
        <taxon>Steinernematidae</taxon>
        <taxon>Steinernema</taxon>
    </lineage>
</organism>
<dbReference type="Proteomes" id="UP001175271">
    <property type="component" value="Unassembled WGS sequence"/>
</dbReference>
<evidence type="ECO:0000313" key="2">
    <source>
        <dbReference type="EMBL" id="KAK0403564.1"/>
    </source>
</evidence>
<evidence type="ECO:0000313" key="3">
    <source>
        <dbReference type="Proteomes" id="UP001175271"/>
    </source>
</evidence>
<comment type="caution">
    <text evidence="2">The sequence shown here is derived from an EMBL/GenBank/DDBJ whole genome shotgun (WGS) entry which is preliminary data.</text>
</comment>
<dbReference type="EMBL" id="JAUCMV010000004">
    <property type="protein sequence ID" value="KAK0403564.1"/>
    <property type="molecule type" value="Genomic_DNA"/>
</dbReference>
<feature type="compositionally biased region" description="Basic and acidic residues" evidence="1">
    <location>
        <begin position="8"/>
        <end position="24"/>
    </location>
</feature>
<accession>A0AA39LNJ4</accession>